<comment type="caution">
    <text evidence="1">The sequence shown here is derived from an EMBL/GenBank/DDBJ whole genome shotgun (WGS) entry which is preliminary data.</text>
</comment>
<organism evidence="1">
    <name type="scientific">Brassica cretica</name>
    <name type="common">Mustard</name>
    <dbReference type="NCBI Taxonomy" id="69181"/>
    <lineage>
        <taxon>Eukaryota</taxon>
        <taxon>Viridiplantae</taxon>
        <taxon>Streptophyta</taxon>
        <taxon>Embryophyta</taxon>
        <taxon>Tracheophyta</taxon>
        <taxon>Spermatophyta</taxon>
        <taxon>Magnoliopsida</taxon>
        <taxon>eudicotyledons</taxon>
        <taxon>Gunneridae</taxon>
        <taxon>Pentapetalae</taxon>
        <taxon>rosids</taxon>
        <taxon>malvids</taxon>
        <taxon>Brassicales</taxon>
        <taxon>Brassicaceae</taxon>
        <taxon>Brassiceae</taxon>
        <taxon>Brassica</taxon>
    </lineage>
</organism>
<name>A0A8S9KMQ4_BRACR</name>
<reference evidence="1" key="1">
    <citation type="submission" date="2019-12" db="EMBL/GenBank/DDBJ databases">
        <title>Genome sequencing and annotation of Brassica cretica.</title>
        <authorList>
            <person name="Studholme D.J."/>
            <person name="Sarris P.F."/>
        </authorList>
    </citation>
    <scope>NUCLEOTIDE SEQUENCE</scope>
    <source>
        <strain evidence="1">PFS-102/07</strain>
        <tissue evidence="1">Leaf</tissue>
    </source>
</reference>
<evidence type="ECO:0000313" key="1">
    <source>
        <dbReference type="EMBL" id="KAF2595161.1"/>
    </source>
</evidence>
<protein>
    <submittedName>
        <fullName evidence="1">Uncharacterized protein</fullName>
    </submittedName>
</protein>
<sequence length="228" mass="26053">MIAAEQDGETPVICMHVPDQKKQEEKVLGESSITLELAHVLIDQGESFQSLNCGLLTKIILYFQSCLVEHLRVVKGLQQVVFEPGGSLSNKLRRVKHKLVVDKERPKLQSEYGDHCTRPPDPMRHKNQVKMCAGQGALRDIRSILLLQHNGLVRTLKQATKFLHDIGEPILLFDLVEERIHAEISMYEASVGYNRRVTVKIKLIKEQEQPYLEFVGIEQVSRSHWNDL</sequence>
<accession>A0A8S9KMQ4</accession>
<dbReference type="AlphaFoldDB" id="A0A8S9KMQ4"/>
<dbReference type="EMBL" id="QGKY02000164">
    <property type="protein sequence ID" value="KAF2595161.1"/>
    <property type="molecule type" value="Genomic_DNA"/>
</dbReference>
<gene>
    <name evidence="1" type="ORF">F2Q70_00044031</name>
</gene>
<proteinExistence type="predicted"/>